<evidence type="ECO:0000313" key="1">
    <source>
        <dbReference type="EMBL" id="RKH68607.1"/>
    </source>
</evidence>
<sequence>MDAFGGLDFEDDSLADRAHALRRLPRPLVSLAGQGLGAVARGLRLEDAGVFIARVRGSRA</sequence>
<dbReference type="EMBL" id="RAWK01000060">
    <property type="protein sequence ID" value="RKH68607.1"/>
    <property type="molecule type" value="Genomic_DNA"/>
</dbReference>
<organism evidence="1 2">
    <name type="scientific">Corallococcus aberystwythensis</name>
    <dbReference type="NCBI Taxonomy" id="2316722"/>
    <lineage>
        <taxon>Bacteria</taxon>
        <taxon>Pseudomonadati</taxon>
        <taxon>Myxococcota</taxon>
        <taxon>Myxococcia</taxon>
        <taxon>Myxococcales</taxon>
        <taxon>Cystobacterineae</taxon>
        <taxon>Myxococcaceae</taxon>
        <taxon>Corallococcus</taxon>
    </lineage>
</organism>
<dbReference type="Proteomes" id="UP000267003">
    <property type="component" value="Unassembled WGS sequence"/>
</dbReference>
<keyword evidence="2" id="KW-1185">Reference proteome</keyword>
<protein>
    <submittedName>
        <fullName evidence="1">Uncharacterized protein</fullName>
    </submittedName>
</protein>
<evidence type="ECO:0000313" key="2">
    <source>
        <dbReference type="Proteomes" id="UP000267003"/>
    </source>
</evidence>
<name>A0A3A8QJ63_9BACT</name>
<dbReference type="RefSeq" id="WP_120555535.1">
    <property type="nucleotide sequence ID" value="NZ_RAWK01000060.1"/>
</dbReference>
<comment type="caution">
    <text evidence="1">The sequence shown here is derived from an EMBL/GenBank/DDBJ whole genome shotgun (WGS) entry which is preliminary data.</text>
</comment>
<proteinExistence type="predicted"/>
<reference evidence="2" key="1">
    <citation type="submission" date="2018-09" db="EMBL/GenBank/DDBJ databases">
        <authorList>
            <person name="Livingstone P.G."/>
            <person name="Whitworth D.E."/>
        </authorList>
    </citation>
    <scope>NUCLEOTIDE SEQUENCE [LARGE SCALE GENOMIC DNA]</scope>
    <source>
        <strain evidence="2">AB050A</strain>
    </source>
</reference>
<dbReference type="AlphaFoldDB" id="A0A3A8QJ63"/>
<gene>
    <name evidence="1" type="ORF">D7W81_12200</name>
</gene>
<accession>A0A3A8QJ63</accession>